<evidence type="ECO:0000313" key="4">
    <source>
        <dbReference type="Proteomes" id="UP000288351"/>
    </source>
</evidence>
<keyword evidence="2" id="KW-0812">Transmembrane</keyword>
<proteinExistence type="predicted"/>
<dbReference type="AlphaFoldDB" id="A0A401QRT2"/>
<evidence type="ECO:0000256" key="1">
    <source>
        <dbReference type="SAM" id="MobiDB-lite"/>
    </source>
</evidence>
<keyword evidence="2" id="KW-1133">Transmembrane helix</keyword>
<sequence>MTEPTLYGGWRRSHTMGIGALNTPQTFIVVSAALVNPLGVALGNLATLLLTLPITLTVIVLAVWQRHGMPLLSYVIGMARWRLAHTRGETSYRGHFLPVPEALDLPGLAAPTMLVRAQIGARSVGLVWNQRTGHMTGTLLLQPAGALLAAGSVVDTAVTSWGKTLEAMADEDPIAAASVTLQITPSSGHAVTQHVQGRRDANAPELAKATTDELVARAPRASAQLAAWFSLVIDPNRAGEPATNPAESAAIALGVLDGIDLGASGADVLRFATDSDIKRIVRGGYVPADMDAPADEIDGLLWHEVGPTYAEDGKEVYEHDGYYSLSYVLRAAPRHDVAYDVLLRLLSAGKFARRVTLAYRVLSTGESGALVERELNASDAREETRRRTRRTTTRRERVDAKRADKTAEEEALGAAMTQWSIYVTTTVTDPADIPAARREVEKAAKLAGGMRFRPAYGAQSAALALGLPLGINPLL</sequence>
<name>A0A401QRT2_STRNR</name>
<feature type="compositionally biased region" description="Basic and acidic residues" evidence="1">
    <location>
        <begin position="393"/>
        <end position="404"/>
    </location>
</feature>
<evidence type="ECO:0000256" key="2">
    <source>
        <dbReference type="SAM" id="Phobius"/>
    </source>
</evidence>
<evidence type="ECO:0008006" key="5">
    <source>
        <dbReference type="Google" id="ProtNLM"/>
    </source>
</evidence>
<dbReference type="EMBL" id="BHXC01000005">
    <property type="protein sequence ID" value="GCB88028.1"/>
    <property type="molecule type" value="Genomic_DNA"/>
</dbReference>
<keyword evidence="2" id="KW-0472">Membrane</keyword>
<feature type="region of interest" description="Disordered" evidence="1">
    <location>
        <begin position="376"/>
        <end position="404"/>
    </location>
</feature>
<gene>
    <name evidence="3" type="ORF">SALB_00697</name>
</gene>
<reference evidence="3 4" key="1">
    <citation type="journal article" date="2019" name="Microbiol. Resour. Announc.">
        <title>Draft Genome Sequence of the Most Traditional epsilon-Poly-l-Lysine Producer, Streptomyces albulus NBRC14147.</title>
        <authorList>
            <person name="Yamanaka K."/>
            <person name="Hamano Y."/>
        </authorList>
    </citation>
    <scope>NUCLEOTIDE SEQUENCE [LARGE SCALE GENOMIC DNA]</scope>
    <source>
        <strain evidence="3 4">NBRC 14147</strain>
    </source>
</reference>
<dbReference type="NCBIfam" id="NF042935">
    <property type="entry name" value="SCO6880_fam"/>
    <property type="match status" value="1"/>
</dbReference>
<dbReference type="Proteomes" id="UP000288351">
    <property type="component" value="Unassembled WGS sequence"/>
</dbReference>
<organism evidence="3 4">
    <name type="scientific">Streptomyces noursei</name>
    <name type="common">Streptomyces albulus</name>
    <dbReference type="NCBI Taxonomy" id="1971"/>
    <lineage>
        <taxon>Bacteria</taxon>
        <taxon>Bacillati</taxon>
        <taxon>Actinomycetota</taxon>
        <taxon>Actinomycetes</taxon>
        <taxon>Kitasatosporales</taxon>
        <taxon>Streptomycetaceae</taxon>
        <taxon>Streptomyces</taxon>
    </lineage>
</organism>
<accession>A0A401QRT2</accession>
<dbReference type="RefSeq" id="WP_016573238.1">
    <property type="nucleotide sequence ID" value="NZ_BHXC01000005.1"/>
</dbReference>
<protein>
    <recommendedName>
        <fullName evidence="5">Type VII secretion protein EccE</fullName>
    </recommendedName>
</protein>
<feature type="compositionally biased region" description="Basic and acidic residues" evidence="1">
    <location>
        <begin position="376"/>
        <end position="385"/>
    </location>
</feature>
<feature type="transmembrane region" description="Helical" evidence="2">
    <location>
        <begin position="45"/>
        <end position="64"/>
    </location>
</feature>
<dbReference type="InterPro" id="IPR049978">
    <property type="entry name" value="SCO6880-like"/>
</dbReference>
<evidence type="ECO:0000313" key="3">
    <source>
        <dbReference type="EMBL" id="GCB88028.1"/>
    </source>
</evidence>
<comment type="caution">
    <text evidence="3">The sequence shown here is derived from an EMBL/GenBank/DDBJ whole genome shotgun (WGS) entry which is preliminary data.</text>
</comment>